<evidence type="ECO:0000256" key="10">
    <source>
        <dbReference type="ARBA" id="ARBA00023268"/>
    </source>
</evidence>
<evidence type="ECO:0000256" key="4">
    <source>
        <dbReference type="ARBA" id="ARBA00022801"/>
    </source>
</evidence>
<organism evidence="12 13">
    <name type="scientific">Dioscorea cayennensis subsp. rotundata</name>
    <name type="common">White Guinea yam</name>
    <name type="synonym">Dioscorea rotundata</name>
    <dbReference type="NCBI Taxonomy" id="55577"/>
    <lineage>
        <taxon>Eukaryota</taxon>
        <taxon>Viridiplantae</taxon>
        <taxon>Streptophyta</taxon>
        <taxon>Embryophyta</taxon>
        <taxon>Tracheophyta</taxon>
        <taxon>Spermatophyta</taxon>
        <taxon>Magnoliopsida</taxon>
        <taxon>Liliopsida</taxon>
        <taxon>Dioscoreales</taxon>
        <taxon>Dioscoreaceae</taxon>
        <taxon>Dioscorea</taxon>
    </lineage>
</organism>
<keyword evidence="12" id="KW-1185">Reference proteome</keyword>
<keyword evidence="1" id="KW-0540">Nuclease</keyword>
<dbReference type="GO" id="GO:0003887">
    <property type="term" value="F:DNA-directed DNA polymerase activity"/>
    <property type="evidence" value="ECO:0007669"/>
    <property type="project" value="UniProtKB-KW"/>
</dbReference>
<evidence type="ECO:0000313" key="13">
    <source>
        <dbReference type="RefSeq" id="XP_039118268.1"/>
    </source>
</evidence>
<evidence type="ECO:0000256" key="2">
    <source>
        <dbReference type="ARBA" id="ARBA00022723"/>
    </source>
</evidence>
<keyword evidence="8" id="KW-0548">Nucleotidyltransferase</keyword>
<evidence type="ECO:0000256" key="3">
    <source>
        <dbReference type="ARBA" id="ARBA00022759"/>
    </source>
</evidence>
<reference evidence="13" key="1">
    <citation type="submission" date="2025-08" db="UniProtKB">
        <authorList>
            <consortium name="RefSeq"/>
        </authorList>
    </citation>
    <scope>IDENTIFICATION</scope>
</reference>
<evidence type="ECO:0000313" key="12">
    <source>
        <dbReference type="Proteomes" id="UP001515500"/>
    </source>
</evidence>
<dbReference type="GO" id="GO:0016787">
    <property type="term" value="F:hydrolase activity"/>
    <property type="evidence" value="ECO:0007669"/>
    <property type="project" value="UniProtKB-KW"/>
</dbReference>
<keyword evidence="6" id="KW-0229">DNA integration</keyword>
<keyword evidence="3" id="KW-0255">Endonuclease</keyword>
<evidence type="ECO:0000256" key="8">
    <source>
        <dbReference type="ARBA" id="ARBA00022932"/>
    </source>
</evidence>
<sequence length="252" mass="28702">MHVAGDELAHQNWAEAVAAAVYVLNRSFTSAIEDCTPYEKLTREKLVVDHLSVFDCVAYMLIDSQPRGKFKANADRCVLLGYSFKSKLKSMKTAAQHPDRRGQYPLIELLLTQQVKKKETIGPESDTYCKRYRLLTNVNEECFFAFAASDPTNYATASKFKEWDQAMKEEIHFIIKNNTWELTTLPKRKQAVCLKWVFKSKYNADGTLNKRKARLVAKGYSQVKGVDFTEVYSPVARLETIRIILALGAQQG</sequence>
<dbReference type="GO" id="GO:0003964">
    <property type="term" value="F:RNA-directed DNA polymerase activity"/>
    <property type="evidence" value="ECO:0007669"/>
    <property type="project" value="UniProtKB-KW"/>
</dbReference>
<dbReference type="InterPro" id="IPR013103">
    <property type="entry name" value="RVT_2"/>
</dbReference>
<evidence type="ECO:0000256" key="5">
    <source>
        <dbReference type="ARBA" id="ARBA00022842"/>
    </source>
</evidence>
<dbReference type="GO" id="GO:0006310">
    <property type="term" value="P:DNA recombination"/>
    <property type="evidence" value="ECO:0007669"/>
    <property type="project" value="UniProtKB-KW"/>
</dbReference>
<dbReference type="RefSeq" id="XP_039118268.1">
    <property type="nucleotide sequence ID" value="XM_039262334.1"/>
</dbReference>
<keyword evidence="2" id="KW-0479">Metal-binding</keyword>
<evidence type="ECO:0000256" key="1">
    <source>
        <dbReference type="ARBA" id="ARBA00022722"/>
    </source>
</evidence>
<keyword evidence="8" id="KW-0808">Transferase</keyword>
<dbReference type="GO" id="GO:0004519">
    <property type="term" value="F:endonuclease activity"/>
    <property type="evidence" value="ECO:0007669"/>
    <property type="project" value="UniProtKB-KW"/>
</dbReference>
<dbReference type="InterPro" id="IPR039537">
    <property type="entry name" value="Retrotran_Ty1/copia-like"/>
</dbReference>
<name>A0AB40ATG5_DIOCR</name>
<feature type="domain" description="Reverse transcriptase Ty1/copia-type" evidence="11">
    <location>
        <begin position="177"/>
        <end position="251"/>
    </location>
</feature>
<keyword evidence="10" id="KW-0511">Multifunctional enzyme</keyword>
<dbReference type="GeneID" id="120254187"/>
<keyword evidence="9" id="KW-0233">DNA recombination</keyword>
<dbReference type="PANTHER" id="PTHR42648:SF11">
    <property type="entry name" value="TRANSPOSON TY4-P GAG-POL POLYPROTEIN"/>
    <property type="match status" value="1"/>
</dbReference>
<proteinExistence type="predicted"/>
<dbReference type="Proteomes" id="UP001515500">
    <property type="component" value="Unplaced"/>
</dbReference>
<dbReference type="PANTHER" id="PTHR42648">
    <property type="entry name" value="TRANSPOSASE, PUTATIVE-RELATED"/>
    <property type="match status" value="1"/>
</dbReference>
<dbReference type="GO" id="GO:0015074">
    <property type="term" value="P:DNA integration"/>
    <property type="evidence" value="ECO:0007669"/>
    <property type="project" value="UniProtKB-KW"/>
</dbReference>
<evidence type="ECO:0000256" key="6">
    <source>
        <dbReference type="ARBA" id="ARBA00022908"/>
    </source>
</evidence>
<evidence type="ECO:0000259" key="11">
    <source>
        <dbReference type="Pfam" id="PF07727"/>
    </source>
</evidence>
<dbReference type="AlphaFoldDB" id="A0AB40ATG5"/>
<keyword evidence="7" id="KW-0695">RNA-directed DNA polymerase</keyword>
<keyword evidence="4" id="KW-0378">Hydrolase</keyword>
<protein>
    <submittedName>
        <fullName evidence="13">Uncharacterized protein LOC120254187</fullName>
    </submittedName>
</protein>
<evidence type="ECO:0000256" key="7">
    <source>
        <dbReference type="ARBA" id="ARBA00022918"/>
    </source>
</evidence>
<keyword evidence="5" id="KW-0460">Magnesium</keyword>
<gene>
    <name evidence="13" type="primary">LOC120254187</name>
</gene>
<keyword evidence="8" id="KW-0239">DNA-directed DNA polymerase</keyword>
<accession>A0AB40ATG5</accession>
<evidence type="ECO:0000256" key="9">
    <source>
        <dbReference type="ARBA" id="ARBA00023172"/>
    </source>
</evidence>
<dbReference type="Pfam" id="PF07727">
    <property type="entry name" value="RVT_2"/>
    <property type="match status" value="1"/>
</dbReference>
<dbReference type="GO" id="GO:0046872">
    <property type="term" value="F:metal ion binding"/>
    <property type="evidence" value="ECO:0007669"/>
    <property type="project" value="UniProtKB-KW"/>
</dbReference>